<evidence type="ECO:0000313" key="2">
    <source>
        <dbReference type="EMBL" id="EJT79600.1"/>
    </source>
</evidence>
<protein>
    <submittedName>
        <fullName evidence="2 3">Uncharacterized protein</fullName>
    </submittedName>
</protein>
<evidence type="ECO:0000256" key="1">
    <source>
        <dbReference type="SAM" id="MobiDB-lite"/>
    </source>
</evidence>
<reference evidence="3" key="4">
    <citation type="journal article" date="2015" name="G3 (Bethesda)">
        <title>Genome sequences of three phytopathogenic species of the Magnaporthaceae family of fungi.</title>
        <authorList>
            <person name="Okagaki L.H."/>
            <person name="Nunes C.C."/>
            <person name="Sailsbery J."/>
            <person name="Clay B."/>
            <person name="Brown D."/>
            <person name="John T."/>
            <person name="Oh Y."/>
            <person name="Young N."/>
            <person name="Fitzgerald M."/>
            <person name="Haas B.J."/>
            <person name="Zeng Q."/>
            <person name="Young S."/>
            <person name="Adiconis X."/>
            <person name="Fan L."/>
            <person name="Levin J.Z."/>
            <person name="Mitchell T.K."/>
            <person name="Okubara P.A."/>
            <person name="Farman M.L."/>
            <person name="Kohn L.M."/>
            <person name="Birren B."/>
            <person name="Ma L.-J."/>
            <person name="Dean R.A."/>
        </authorList>
    </citation>
    <scope>NUCLEOTIDE SEQUENCE</scope>
    <source>
        <strain evidence="3">R3-111a-1</strain>
    </source>
</reference>
<dbReference type="Proteomes" id="UP000006039">
    <property type="component" value="Unassembled WGS sequence"/>
</dbReference>
<proteinExistence type="predicted"/>
<name>J3NTT5_GAET3</name>
<keyword evidence="4" id="KW-1185">Reference proteome</keyword>
<dbReference type="EnsemblFungi" id="EJT79600">
    <property type="protein sequence ID" value="EJT79600"/>
    <property type="gene ID" value="GGTG_04684"/>
</dbReference>
<reference evidence="3" key="5">
    <citation type="submission" date="2018-04" db="UniProtKB">
        <authorList>
            <consortium name="EnsemblFungi"/>
        </authorList>
    </citation>
    <scope>IDENTIFICATION</scope>
    <source>
        <strain evidence="3">R3-111a-1</strain>
    </source>
</reference>
<evidence type="ECO:0000313" key="4">
    <source>
        <dbReference type="Proteomes" id="UP000006039"/>
    </source>
</evidence>
<reference evidence="2" key="2">
    <citation type="submission" date="2010-07" db="EMBL/GenBank/DDBJ databases">
        <authorList>
            <consortium name="The Broad Institute Genome Sequencing Platform"/>
            <consortium name="Broad Institute Genome Sequencing Center for Infectious Disease"/>
            <person name="Ma L.-J."/>
            <person name="Dead R."/>
            <person name="Young S."/>
            <person name="Zeng Q."/>
            <person name="Koehrsen M."/>
            <person name="Alvarado L."/>
            <person name="Berlin A."/>
            <person name="Chapman S.B."/>
            <person name="Chen Z."/>
            <person name="Freedman E."/>
            <person name="Gellesch M."/>
            <person name="Goldberg J."/>
            <person name="Griggs A."/>
            <person name="Gujja S."/>
            <person name="Heilman E.R."/>
            <person name="Heiman D."/>
            <person name="Hepburn T."/>
            <person name="Howarth C."/>
            <person name="Jen D."/>
            <person name="Larson L."/>
            <person name="Mehta T."/>
            <person name="Neiman D."/>
            <person name="Pearson M."/>
            <person name="Roberts A."/>
            <person name="Saif S."/>
            <person name="Shea T."/>
            <person name="Shenoy N."/>
            <person name="Sisk P."/>
            <person name="Stolte C."/>
            <person name="Sykes S."/>
            <person name="Walk T."/>
            <person name="White J."/>
            <person name="Yandava C."/>
            <person name="Haas B."/>
            <person name="Nusbaum C."/>
            <person name="Birren B."/>
        </authorList>
    </citation>
    <scope>NUCLEOTIDE SEQUENCE</scope>
    <source>
        <strain evidence="2">R3-111a-1</strain>
    </source>
</reference>
<dbReference type="EMBL" id="GL385396">
    <property type="protein sequence ID" value="EJT79600.1"/>
    <property type="molecule type" value="Genomic_DNA"/>
</dbReference>
<dbReference type="GeneID" id="20345142"/>
<dbReference type="HOGENOM" id="CLU_2346799_0_0_1"/>
<evidence type="ECO:0000313" key="3">
    <source>
        <dbReference type="EnsemblFungi" id="EJT79600"/>
    </source>
</evidence>
<accession>J3NTT5</accession>
<gene>
    <name evidence="3" type="primary">20345142</name>
    <name evidence="2" type="ORF">GGTG_04684</name>
</gene>
<dbReference type="AlphaFoldDB" id="J3NTT5"/>
<dbReference type="VEuPathDB" id="FungiDB:GGTG_04684"/>
<organism evidence="2">
    <name type="scientific">Gaeumannomyces tritici (strain R3-111a-1)</name>
    <name type="common">Wheat and barley take-all root rot fungus</name>
    <name type="synonym">Gaeumannomyces graminis var. tritici</name>
    <dbReference type="NCBI Taxonomy" id="644352"/>
    <lineage>
        <taxon>Eukaryota</taxon>
        <taxon>Fungi</taxon>
        <taxon>Dikarya</taxon>
        <taxon>Ascomycota</taxon>
        <taxon>Pezizomycotina</taxon>
        <taxon>Sordariomycetes</taxon>
        <taxon>Sordariomycetidae</taxon>
        <taxon>Magnaporthales</taxon>
        <taxon>Magnaporthaceae</taxon>
        <taxon>Gaeumannomyces</taxon>
    </lineage>
</organism>
<reference evidence="4" key="1">
    <citation type="submission" date="2010-07" db="EMBL/GenBank/DDBJ databases">
        <title>The genome sequence of Gaeumannomyces graminis var. tritici strain R3-111a-1.</title>
        <authorList>
            <consortium name="The Broad Institute Genome Sequencing Platform"/>
            <person name="Ma L.-J."/>
            <person name="Dead R."/>
            <person name="Young S."/>
            <person name="Zeng Q."/>
            <person name="Koehrsen M."/>
            <person name="Alvarado L."/>
            <person name="Berlin A."/>
            <person name="Chapman S.B."/>
            <person name="Chen Z."/>
            <person name="Freedman E."/>
            <person name="Gellesch M."/>
            <person name="Goldberg J."/>
            <person name="Griggs A."/>
            <person name="Gujja S."/>
            <person name="Heilman E.R."/>
            <person name="Heiman D."/>
            <person name="Hepburn T."/>
            <person name="Howarth C."/>
            <person name="Jen D."/>
            <person name="Larson L."/>
            <person name="Mehta T."/>
            <person name="Neiman D."/>
            <person name="Pearson M."/>
            <person name="Roberts A."/>
            <person name="Saif S."/>
            <person name="Shea T."/>
            <person name="Shenoy N."/>
            <person name="Sisk P."/>
            <person name="Stolte C."/>
            <person name="Sykes S."/>
            <person name="Walk T."/>
            <person name="White J."/>
            <person name="Yandava C."/>
            <person name="Haas B."/>
            <person name="Nusbaum C."/>
            <person name="Birren B."/>
        </authorList>
    </citation>
    <scope>NUCLEOTIDE SEQUENCE [LARGE SCALE GENOMIC DNA]</scope>
    <source>
        <strain evidence="4">R3-111a-1</strain>
    </source>
</reference>
<feature type="region of interest" description="Disordered" evidence="1">
    <location>
        <begin position="42"/>
        <end position="63"/>
    </location>
</feature>
<sequence length="97" mass="9962">MRKFASLPNLNGSLTVESAGAVLGRLASLVGKADSTVLAARRTDPPTRLAGRSSMSTPPGGKGAVYEVMDIPCEPRERVAFHTLTVLDASAAGGRGP</sequence>
<reference evidence="2" key="3">
    <citation type="submission" date="2010-09" db="EMBL/GenBank/DDBJ databases">
        <title>Annotation of Gaeumannomyces graminis var. tritici R3-111a-1.</title>
        <authorList>
            <consortium name="The Broad Institute Genome Sequencing Platform"/>
            <person name="Ma L.-J."/>
            <person name="Dead R."/>
            <person name="Young S.K."/>
            <person name="Zeng Q."/>
            <person name="Gargeya S."/>
            <person name="Fitzgerald M."/>
            <person name="Haas B."/>
            <person name="Abouelleil A."/>
            <person name="Alvarado L."/>
            <person name="Arachchi H.M."/>
            <person name="Berlin A."/>
            <person name="Brown A."/>
            <person name="Chapman S.B."/>
            <person name="Chen Z."/>
            <person name="Dunbar C."/>
            <person name="Freedman E."/>
            <person name="Gearin G."/>
            <person name="Gellesch M."/>
            <person name="Goldberg J."/>
            <person name="Griggs A."/>
            <person name="Gujja S."/>
            <person name="Heiman D."/>
            <person name="Howarth C."/>
            <person name="Larson L."/>
            <person name="Lui A."/>
            <person name="MacDonald P.J.P."/>
            <person name="Mehta T."/>
            <person name="Montmayeur A."/>
            <person name="Murphy C."/>
            <person name="Neiman D."/>
            <person name="Pearson M."/>
            <person name="Priest M."/>
            <person name="Roberts A."/>
            <person name="Saif S."/>
            <person name="Shea T."/>
            <person name="Shenoy N."/>
            <person name="Sisk P."/>
            <person name="Stolte C."/>
            <person name="Sykes S."/>
            <person name="Yandava C."/>
            <person name="Wortman J."/>
            <person name="Nusbaum C."/>
            <person name="Birren B."/>
        </authorList>
    </citation>
    <scope>NUCLEOTIDE SEQUENCE</scope>
    <source>
        <strain evidence="2">R3-111a-1</strain>
    </source>
</reference>
<dbReference type="RefSeq" id="XP_009220745.1">
    <property type="nucleotide sequence ID" value="XM_009222481.1"/>
</dbReference>